<evidence type="ECO:0000313" key="3">
    <source>
        <dbReference type="Proteomes" id="UP000758603"/>
    </source>
</evidence>
<protein>
    <submittedName>
        <fullName evidence="2">Uncharacterized protein</fullName>
    </submittedName>
</protein>
<dbReference type="GeneID" id="70129444"/>
<evidence type="ECO:0000256" key="1">
    <source>
        <dbReference type="SAM" id="MobiDB-lite"/>
    </source>
</evidence>
<feature type="compositionally biased region" description="Basic and acidic residues" evidence="1">
    <location>
        <begin position="58"/>
        <end position="68"/>
    </location>
</feature>
<dbReference type="RefSeq" id="XP_045955445.1">
    <property type="nucleotide sequence ID" value="XM_046100552.1"/>
</dbReference>
<accession>A0A9P8ZVI0</accession>
<proteinExistence type="predicted"/>
<dbReference type="AlphaFoldDB" id="A0A9P8ZVI0"/>
<feature type="compositionally biased region" description="Polar residues" evidence="1">
    <location>
        <begin position="1"/>
        <end position="43"/>
    </location>
</feature>
<reference evidence="2" key="1">
    <citation type="journal article" date="2021" name="Nat. Commun.">
        <title>Genetic determinants of endophytism in the Arabidopsis root mycobiome.</title>
        <authorList>
            <person name="Mesny F."/>
            <person name="Miyauchi S."/>
            <person name="Thiergart T."/>
            <person name="Pickel B."/>
            <person name="Atanasova L."/>
            <person name="Karlsson M."/>
            <person name="Huettel B."/>
            <person name="Barry K.W."/>
            <person name="Haridas S."/>
            <person name="Chen C."/>
            <person name="Bauer D."/>
            <person name="Andreopoulos W."/>
            <person name="Pangilinan J."/>
            <person name="LaButti K."/>
            <person name="Riley R."/>
            <person name="Lipzen A."/>
            <person name="Clum A."/>
            <person name="Drula E."/>
            <person name="Henrissat B."/>
            <person name="Kohler A."/>
            <person name="Grigoriev I.V."/>
            <person name="Martin F.M."/>
            <person name="Hacquard S."/>
        </authorList>
    </citation>
    <scope>NUCLEOTIDE SEQUENCE</scope>
    <source>
        <strain evidence="2">MPI-SDFR-AT-0073</strain>
    </source>
</reference>
<dbReference type="EMBL" id="JAGPXC010000007">
    <property type="protein sequence ID" value="KAH6648938.1"/>
    <property type="molecule type" value="Genomic_DNA"/>
</dbReference>
<comment type="caution">
    <text evidence="2">The sequence shown here is derived from an EMBL/GenBank/DDBJ whole genome shotgun (WGS) entry which is preliminary data.</text>
</comment>
<keyword evidence="3" id="KW-1185">Reference proteome</keyword>
<dbReference type="Proteomes" id="UP000758603">
    <property type="component" value="Unassembled WGS sequence"/>
</dbReference>
<sequence length="177" mass="18389">MAQVSEQGKPSITHTPCDSAAKQLTRTTISYSQCLTRSRNPPSHGNDPINLPTPPARRSAENPPRRETPPQTWGEVLARQTKGHHGIGALPPPGPQGDASDQTVHHPAHLAPGDPALAPLRRGPREGPAGGRDAASGAGAETTRETGGGRAGDAVVEMPVSRVARTQVIAISVVGWA</sequence>
<name>A0A9P8ZVI0_9PEZI</name>
<evidence type="ECO:0000313" key="2">
    <source>
        <dbReference type="EMBL" id="KAH6648938.1"/>
    </source>
</evidence>
<gene>
    <name evidence="2" type="ORF">BKA67DRAFT_538947</name>
</gene>
<organism evidence="2 3">
    <name type="scientific">Truncatella angustata</name>
    <dbReference type="NCBI Taxonomy" id="152316"/>
    <lineage>
        <taxon>Eukaryota</taxon>
        <taxon>Fungi</taxon>
        <taxon>Dikarya</taxon>
        <taxon>Ascomycota</taxon>
        <taxon>Pezizomycotina</taxon>
        <taxon>Sordariomycetes</taxon>
        <taxon>Xylariomycetidae</taxon>
        <taxon>Amphisphaeriales</taxon>
        <taxon>Sporocadaceae</taxon>
        <taxon>Truncatella</taxon>
    </lineage>
</organism>
<feature type="compositionally biased region" description="Low complexity" evidence="1">
    <location>
        <begin position="131"/>
        <end position="141"/>
    </location>
</feature>
<feature type="region of interest" description="Disordered" evidence="1">
    <location>
        <begin position="1"/>
        <end position="154"/>
    </location>
</feature>